<dbReference type="Proteomes" id="UP000061432">
    <property type="component" value="Plasmid pMaq22A_2p"/>
</dbReference>
<dbReference type="EMBL" id="AP014706">
    <property type="protein sequence ID" value="BAQ49952.1"/>
    <property type="molecule type" value="Genomic_DNA"/>
</dbReference>
<sequence>MRALGRRRDALLLDDGDEEFESEEVVAVHGPSGRDPVRHHTGMSQILSTIFPKLSAFSSMR</sequence>
<organism evidence="1 2">
    <name type="scientific">Methylobacterium aquaticum</name>
    <dbReference type="NCBI Taxonomy" id="270351"/>
    <lineage>
        <taxon>Bacteria</taxon>
        <taxon>Pseudomonadati</taxon>
        <taxon>Pseudomonadota</taxon>
        <taxon>Alphaproteobacteria</taxon>
        <taxon>Hyphomicrobiales</taxon>
        <taxon>Methylobacteriaceae</taxon>
        <taxon>Methylobacterium</taxon>
    </lineage>
</organism>
<protein>
    <submittedName>
        <fullName evidence="1">Uncharacterized protein</fullName>
    </submittedName>
</protein>
<geneLocation type="plasmid" evidence="2">
    <name>pMaq22A_2p DNA</name>
</geneLocation>
<evidence type="ECO:0000313" key="2">
    <source>
        <dbReference type="Proteomes" id="UP000061432"/>
    </source>
</evidence>
<evidence type="ECO:0000313" key="1">
    <source>
        <dbReference type="EMBL" id="BAQ49952.1"/>
    </source>
</evidence>
<proteinExistence type="predicted"/>
<reference evidence="1 2" key="1">
    <citation type="journal article" date="2015" name="Genome Announc.">
        <title>Complete Genome Sequence of Methylobacterium aquaticum Strain 22A, Isolated from Racomitrium japonicum Moss.</title>
        <authorList>
            <person name="Tani A."/>
            <person name="Ogura Y."/>
            <person name="Hayashi T."/>
            <person name="Kimbara K."/>
        </authorList>
    </citation>
    <scope>NUCLEOTIDE SEQUENCE [LARGE SCALE GENOMIC DNA]</scope>
    <source>
        <strain evidence="1 2">MA-22A</strain>
        <plasmid evidence="2">Plasmid pMaq22A_2p DNA</plasmid>
    </source>
</reference>
<dbReference type="AlphaFoldDB" id="A0A0C6FSB3"/>
<gene>
    <name evidence="1" type="ORF">Maq22A_2p40825</name>
</gene>
<keyword evidence="1" id="KW-0614">Plasmid</keyword>
<dbReference type="KEGG" id="maqu:Maq22A_2p40825"/>
<reference evidence="2" key="2">
    <citation type="submission" date="2015-01" db="EMBL/GenBank/DDBJ databases">
        <title>Complete genome sequence of Methylobacterium aquaticum strain 22A.</title>
        <authorList>
            <person name="Tani A."/>
            <person name="Ogura Y."/>
            <person name="Hayashi T."/>
        </authorList>
    </citation>
    <scope>NUCLEOTIDE SEQUENCE [LARGE SCALE GENOMIC DNA]</scope>
    <source>
        <strain evidence="2">MA-22A</strain>
        <plasmid evidence="2">Plasmid pMaq22A_2p DNA</plasmid>
    </source>
</reference>
<name>A0A0C6FSB3_9HYPH</name>
<accession>A0A0C6FSB3</accession>